<protein>
    <submittedName>
        <fullName evidence="1">Uncharacterized protein</fullName>
    </submittedName>
</protein>
<proteinExistence type="predicted"/>
<dbReference type="AlphaFoldDB" id="A0A0E9SCH9"/>
<organism evidence="1">
    <name type="scientific">Anguilla anguilla</name>
    <name type="common">European freshwater eel</name>
    <name type="synonym">Muraena anguilla</name>
    <dbReference type="NCBI Taxonomy" id="7936"/>
    <lineage>
        <taxon>Eukaryota</taxon>
        <taxon>Metazoa</taxon>
        <taxon>Chordata</taxon>
        <taxon>Craniata</taxon>
        <taxon>Vertebrata</taxon>
        <taxon>Euteleostomi</taxon>
        <taxon>Actinopterygii</taxon>
        <taxon>Neopterygii</taxon>
        <taxon>Teleostei</taxon>
        <taxon>Anguilliformes</taxon>
        <taxon>Anguillidae</taxon>
        <taxon>Anguilla</taxon>
    </lineage>
</organism>
<accession>A0A0E9SCH9</accession>
<dbReference type="EMBL" id="GBXM01069483">
    <property type="protein sequence ID" value="JAH39094.1"/>
    <property type="molecule type" value="Transcribed_RNA"/>
</dbReference>
<evidence type="ECO:0000313" key="1">
    <source>
        <dbReference type="EMBL" id="JAH39094.1"/>
    </source>
</evidence>
<reference evidence="1" key="1">
    <citation type="submission" date="2014-11" db="EMBL/GenBank/DDBJ databases">
        <authorList>
            <person name="Amaro Gonzalez C."/>
        </authorList>
    </citation>
    <scope>NUCLEOTIDE SEQUENCE</scope>
</reference>
<reference evidence="1" key="2">
    <citation type="journal article" date="2015" name="Fish Shellfish Immunol.">
        <title>Early steps in the European eel (Anguilla anguilla)-Vibrio vulnificus interaction in the gills: Role of the RtxA13 toxin.</title>
        <authorList>
            <person name="Callol A."/>
            <person name="Pajuelo D."/>
            <person name="Ebbesson L."/>
            <person name="Teles M."/>
            <person name="MacKenzie S."/>
            <person name="Amaro C."/>
        </authorList>
    </citation>
    <scope>NUCLEOTIDE SEQUENCE</scope>
</reference>
<name>A0A0E9SCH9_ANGAN</name>
<sequence>MGGDLNPPMFNPKLRLFTGCSGRMTEPITKAKFCSFLVSNI</sequence>